<dbReference type="AlphaFoldDB" id="X1CAQ6"/>
<name>X1CAQ6_9ZZZZ</name>
<evidence type="ECO:0000313" key="1">
    <source>
        <dbReference type="EMBL" id="GAH05241.1"/>
    </source>
</evidence>
<organism evidence="1">
    <name type="scientific">marine sediment metagenome</name>
    <dbReference type="NCBI Taxonomy" id="412755"/>
    <lineage>
        <taxon>unclassified sequences</taxon>
        <taxon>metagenomes</taxon>
        <taxon>ecological metagenomes</taxon>
    </lineage>
</organism>
<gene>
    <name evidence="1" type="ORF">S01H4_38417</name>
</gene>
<protein>
    <submittedName>
        <fullName evidence="1">Uncharacterized protein</fullName>
    </submittedName>
</protein>
<reference evidence="1" key="1">
    <citation type="journal article" date="2014" name="Front. Microbiol.">
        <title>High frequency of phylogenetically diverse reductive dehalogenase-homologous genes in deep subseafloor sedimentary metagenomes.</title>
        <authorList>
            <person name="Kawai M."/>
            <person name="Futagami T."/>
            <person name="Toyoda A."/>
            <person name="Takaki Y."/>
            <person name="Nishi S."/>
            <person name="Hori S."/>
            <person name="Arai W."/>
            <person name="Tsubouchi T."/>
            <person name="Morono Y."/>
            <person name="Uchiyama I."/>
            <person name="Ito T."/>
            <person name="Fujiyama A."/>
            <person name="Inagaki F."/>
            <person name="Takami H."/>
        </authorList>
    </citation>
    <scope>NUCLEOTIDE SEQUENCE</scope>
    <source>
        <strain evidence="1">Expedition CK06-06</strain>
    </source>
</reference>
<accession>X1CAQ6</accession>
<dbReference type="EMBL" id="BART01020715">
    <property type="protein sequence ID" value="GAH05241.1"/>
    <property type="molecule type" value="Genomic_DNA"/>
</dbReference>
<proteinExistence type="predicted"/>
<comment type="caution">
    <text evidence="1">The sequence shown here is derived from an EMBL/GenBank/DDBJ whole genome shotgun (WGS) entry which is preliminary data.</text>
</comment>
<feature type="non-terminal residue" evidence="1">
    <location>
        <position position="1"/>
    </location>
</feature>
<sequence>QTQNGFVLPGENKSVVASGRTNAYAFGTTGSVFPSITSDALDNAPQLWNNGYLIGVETMYFGGEASTGWTEDVFISIVMECTSESLTQAAAMALALSQQ</sequence>